<evidence type="ECO:0000256" key="2">
    <source>
        <dbReference type="ARBA" id="ARBA00001974"/>
    </source>
</evidence>
<evidence type="ECO:0000259" key="15">
    <source>
        <dbReference type="PROSITE" id="PS51384"/>
    </source>
</evidence>
<dbReference type="Gene3D" id="3.40.50.80">
    <property type="entry name" value="Nucleotide-binding domain of ferredoxin-NADP reductase (FNR) module"/>
    <property type="match status" value="1"/>
</dbReference>
<keyword evidence="11 12" id="KW-0472">Membrane</keyword>
<dbReference type="InterPro" id="IPR017938">
    <property type="entry name" value="Riboflavin_synthase-like_b-brl"/>
</dbReference>
<dbReference type="SUPFAM" id="SSF52218">
    <property type="entry name" value="Flavoproteins"/>
    <property type="match status" value="1"/>
</dbReference>
<evidence type="ECO:0000259" key="14">
    <source>
        <dbReference type="PROSITE" id="PS50902"/>
    </source>
</evidence>
<dbReference type="InterPro" id="IPR008254">
    <property type="entry name" value="Flavodoxin/NO_synth"/>
</dbReference>
<dbReference type="SUPFAM" id="SSF52343">
    <property type="entry name" value="Ferredoxin reductase-like, C-terminal NADP-linked domain"/>
    <property type="match status" value="1"/>
</dbReference>
<keyword evidence="5 13" id="KW-0812">Transmembrane</keyword>
<dbReference type="Pfam" id="PF00175">
    <property type="entry name" value="NAD_binding_1"/>
    <property type="match status" value="1"/>
</dbReference>
<accession>A0A1Y1I712</accession>
<comment type="cofactor">
    <cofactor evidence="2">
        <name>FAD</name>
        <dbReference type="ChEBI" id="CHEBI:57692"/>
    </cofactor>
</comment>
<dbReference type="GO" id="GO:0010181">
    <property type="term" value="F:FMN binding"/>
    <property type="evidence" value="ECO:0000318"/>
    <property type="project" value="GO_Central"/>
</dbReference>
<evidence type="ECO:0000256" key="1">
    <source>
        <dbReference type="ARBA" id="ARBA00001917"/>
    </source>
</evidence>
<keyword evidence="6 12" id="KW-0256">Endoplasmic reticulum</keyword>
<dbReference type="OMA" id="MTPTRIH"/>
<evidence type="ECO:0000313" key="16">
    <source>
        <dbReference type="EMBL" id="GAQ86744.1"/>
    </source>
</evidence>
<evidence type="ECO:0000256" key="11">
    <source>
        <dbReference type="ARBA" id="ARBA00023136"/>
    </source>
</evidence>
<sequence length="691" mass="74545">MGVDASAASAAPASGSLPALGLGSLLLIVVSVTLLWLRRKPAGQAVPKVVKVERIAAAQPEEEDHRKRLAVFFGTQTGTAEGFAKAVAEEARARYGDAVAVDVIDLDEYAADDDEYADKLPREAHALFFTATYGDGEPTDNAARFMKWIAELSEGEEDASRELLAKVQYGIFGLGNRQYENFNSVAKQLDKVMASLGAIRILRTGFGDDDACIEDDFAAWKESLWPALDPLLSSSDQDLSTSAVPYNAGIPEYRVRIHSADEATPAAEPELAAIPGAGHDIHKPVRGVVALQRELHAAGSDRSCVHLEFEVPGRALSYEAGDHVGVFAENSDEVVGEAAQLLGVALDTVFSLESDAGHHASLPEPFPCPISVRVALARYTDLLSSPKKAALLALAEHAASAQEAERLRHLAGPRGKDEYAEWVVAAQRSLLEVLAAFPSARPPLGVFFAAVAPRLQPRYYSISSSPALHPSRIHVTCAVVQEPTPTGRVHHGVASSWMKRAIPSLSSVLPGPGHASWAPIFVRSSSFKLPRDPLTPVVMVGPGTGLAPFRGFLQERHARIQKGEKLGPALLFYGCRHRDKDYLYKEELDAFVASGALNGLHVAVSREGPTKVYVQHLMQQQATSVWNVLASSKKGGANGVLYVCGDAKHMAKDVHRALHQIVQQQECCGGTEAEEFVKQLQSEGRYHRDVW</sequence>
<dbReference type="Pfam" id="PF00667">
    <property type="entry name" value="FAD_binding_1"/>
    <property type="match status" value="1"/>
</dbReference>
<dbReference type="PIRSF" id="PIRSF000208">
    <property type="entry name" value="P450R"/>
    <property type="match status" value="1"/>
</dbReference>
<comment type="cofactor">
    <cofactor evidence="1">
        <name>FMN</name>
        <dbReference type="ChEBI" id="CHEBI:58210"/>
    </cofactor>
</comment>
<evidence type="ECO:0000256" key="8">
    <source>
        <dbReference type="ARBA" id="ARBA00022857"/>
    </source>
</evidence>
<dbReference type="InterPro" id="IPR003097">
    <property type="entry name" value="CysJ-like_FAD-binding"/>
</dbReference>
<dbReference type="InterPro" id="IPR001709">
    <property type="entry name" value="Flavoprot_Pyr_Nucl_cyt_Rdtase"/>
</dbReference>
<protein>
    <recommendedName>
        <fullName evidence="12">NADPH--cytochrome P450 reductase</fullName>
        <ecNumber evidence="12">1.6.2.4</ecNumber>
    </recommendedName>
</protein>
<dbReference type="Proteomes" id="UP000054558">
    <property type="component" value="Unassembled WGS sequence"/>
</dbReference>
<evidence type="ECO:0000256" key="4">
    <source>
        <dbReference type="ARBA" id="ARBA00022643"/>
    </source>
</evidence>
<name>A0A1Y1I712_KLENI</name>
<dbReference type="Gene3D" id="2.40.30.10">
    <property type="entry name" value="Translation factors"/>
    <property type="match status" value="1"/>
</dbReference>
<keyword evidence="17" id="KW-1185">Reference proteome</keyword>
<dbReference type="GO" id="GO:0050660">
    <property type="term" value="F:flavin adenine dinucleotide binding"/>
    <property type="evidence" value="ECO:0000318"/>
    <property type="project" value="GO_Central"/>
</dbReference>
<dbReference type="PROSITE" id="PS51384">
    <property type="entry name" value="FAD_FR"/>
    <property type="match status" value="1"/>
</dbReference>
<evidence type="ECO:0000256" key="10">
    <source>
        <dbReference type="ARBA" id="ARBA00023002"/>
    </source>
</evidence>
<dbReference type="InterPro" id="IPR001094">
    <property type="entry name" value="Flavdoxin-like"/>
</dbReference>
<feature type="transmembrane region" description="Helical" evidence="13">
    <location>
        <begin position="19"/>
        <end position="37"/>
    </location>
</feature>
<dbReference type="AlphaFoldDB" id="A0A1Y1I712"/>
<dbReference type="InterPro" id="IPR001433">
    <property type="entry name" value="OxRdtase_FAD/NAD-bd"/>
</dbReference>
<dbReference type="PANTHER" id="PTHR19384">
    <property type="entry name" value="NITRIC OXIDE SYNTHASE-RELATED"/>
    <property type="match status" value="1"/>
</dbReference>
<dbReference type="PRINTS" id="PR00369">
    <property type="entry name" value="FLAVODOXIN"/>
</dbReference>
<dbReference type="InterPro" id="IPR017927">
    <property type="entry name" value="FAD-bd_FR_type"/>
</dbReference>
<dbReference type="InterPro" id="IPR023173">
    <property type="entry name" value="NADPH_Cyt_P450_Rdtase_alpha"/>
</dbReference>
<dbReference type="GO" id="GO:0005789">
    <property type="term" value="C:endoplasmic reticulum membrane"/>
    <property type="evidence" value="ECO:0007669"/>
    <property type="project" value="UniProtKB-SubCell"/>
</dbReference>
<dbReference type="STRING" id="105231.A0A1Y1I712"/>
<evidence type="ECO:0000256" key="5">
    <source>
        <dbReference type="ARBA" id="ARBA00022692"/>
    </source>
</evidence>
<dbReference type="GO" id="GO:0005829">
    <property type="term" value="C:cytosol"/>
    <property type="evidence" value="ECO:0000318"/>
    <property type="project" value="GO_Central"/>
</dbReference>
<dbReference type="SUPFAM" id="SSF63380">
    <property type="entry name" value="Riboflavin synthase domain-like"/>
    <property type="match status" value="1"/>
</dbReference>
<dbReference type="InterPro" id="IPR029039">
    <property type="entry name" value="Flavoprotein-like_sf"/>
</dbReference>
<feature type="domain" description="Flavodoxin-like" evidence="14">
    <location>
        <begin position="69"/>
        <end position="225"/>
    </location>
</feature>
<dbReference type="GO" id="GO:0003958">
    <property type="term" value="F:NADPH-hemoprotein reductase activity"/>
    <property type="evidence" value="ECO:0000318"/>
    <property type="project" value="GO_Central"/>
</dbReference>
<evidence type="ECO:0000256" key="7">
    <source>
        <dbReference type="ARBA" id="ARBA00022827"/>
    </source>
</evidence>
<gene>
    <name evidence="16" type="ORF">KFL_003090010</name>
</gene>
<organism evidence="16 17">
    <name type="scientific">Klebsormidium nitens</name>
    <name type="common">Green alga</name>
    <name type="synonym">Ulothrix nitens</name>
    <dbReference type="NCBI Taxonomy" id="105231"/>
    <lineage>
        <taxon>Eukaryota</taxon>
        <taxon>Viridiplantae</taxon>
        <taxon>Streptophyta</taxon>
        <taxon>Klebsormidiophyceae</taxon>
        <taxon>Klebsormidiales</taxon>
        <taxon>Klebsormidiaceae</taxon>
        <taxon>Klebsormidium</taxon>
    </lineage>
</organism>
<keyword evidence="4" id="KW-0288">FMN</keyword>
<dbReference type="Pfam" id="PF00258">
    <property type="entry name" value="Flavodoxin_1"/>
    <property type="match status" value="1"/>
</dbReference>
<dbReference type="Gene3D" id="1.20.990.10">
    <property type="entry name" value="NADPH-cytochrome p450 Reductase, Chain A, domain 3"/>
    <property type="match status" value="1"/>
</dbReference>
<dbReference type="PROSITE" id="PS50902">
    <property type="entry name" value="FLAVODOXIN_LIKE"/>
    <property type="match status" value="1"/>
</dbReference>
<keyword evidence="10 12" id="KW-0560">Oxidoreductase</keyword>
<keyword evidence="9 13" id="KW-1133">Transmembrane helix</keyword>
<evidence type="ECO:0000256" key="9">
    <source>
        <dbReference type="ARBA" id="ARBA00022989"/>
    </source>
</evidence>
<reference evidence="16 17" key="1">
    <citation type="journal article" date="2014" name="Nat. Commun.">
        <title>Klebsormidium flaccidum genome reveals primary factors for plant terrestrial adaptation.</title>
        <authorList>
            <person name="Hori K."/>
            <person name="Maruyama F."/>
            <person name="Fujisawa T."/>
            <person name="Togashi T."/>
            <person name="Yamamoto N."/>
            <person name="Seo M."/>
            <person name="Sato S."/>
            <person name="Yamada T."/>
            <person name="Mori H."/>
            <person name="Tajima N."/>
            <person name="Moriyama T."/>
            <person name="Ikeuchi M."/>
            <person name="Watanabe M."/>
            <person name="Wada H."/>
            <person name="Kobayashi K."/>
            <person name="Saito M."/>
            <person name="Masuda T."/>
            <person name="Sasaki-Sekimoto Y."/>
            <person name="Mashiguchi K."/>
            <person name="Awai K."/>
            <person name="Shimojima M."/>
            <person name="Masuda S."/>
            <person name="Iwai M."/>
            <person name="Nobusawa T."/>
            <person name="Narise T."/>
            <person name="Kondo S."/>
            <person name="Saito H."/>
            <person name="Sato R."/>
            <person name="Murakawa M."/>
            <person name="Ihara Y."/>
            <person name="Oshima-Yamada Y."/>
            <person name="Ohtaka K."/>
            <person name="Satoh M."/>
            <person name="Sonobe K."/>
            <person name="Ishii M."/>
            <person name="Ohtani R."/>
            <person name="Kanamori-Sato M."/>
            <person name="Honoki R."/>
            <person name="Miyazaki D."/>
            <person name="Mochizuki H."/>
            <person name="Umetsu J."/>
            <person name="Higashi K."/>
            <person name="Shibata D."/>
            <person name="Kamiya Y."/>
            <person name="Sato N."/>
            <person name="Nakamura Y."/>
            <person name="Tabata S."/>
            <person name="Ida S."/>
            <person name="Kurokawa K."/>
            <person name="Ohta H."/>
        </authorList>
    </citation>
    <scope>NUCLEOTIDE SEQUENCE [LARGE SCALE GENOMIC DNA]</scope>
    <source>
        <strain evidence="16 17">NIES-2285</strain>
    </source>
</reference>
<evidence type="ECO:0000256" key="6">
    <source>
        <dbReference type="ARBA" id="ARBA00022824"/>
    </source>
</evidence>
<comment type="catalytic activity">
    <reaction evidence="12">
        <text>2 oxidized [cytochrome P450] + NADPH = 2 reduced [cytochrome P450] + NADP(+) + H(+)</text>
        <dbReference type="Rhea" id="RHEA:24040"/>
        <dbReference type="Rhea" id="RHEA-COMP:14627"/>
        <dbReference type="Rhea" id="RHEA-COMP:14628"/>
        <dbReference type="ChEBI" id="CHEBI:15378"/>
        <dbReference type="ChEBI" id="CHEBI:55376"/>
        <dbReference type="ChEBI" id="CHEBI:57783"/>
        <dbReference type="ChEBI" id="CHEBI:58349"/>
        <dbReference type="ChEBI" id="CHEBI:60344"/>
        <dbReference type="EC" id="1.6.2.4"/>
    </reaction>
</comment>
<proteinExistence type="inferred from homology"/>
<evidence type="ECO:0000313" key="17">
    <source>
        <dbReference type="Proteomes" id="UP000054558"/>
    </source>
</evidence>
<dbReference type="OrthoDB" id="1856718at2759"/>
<dbReference type="FunFam" id="3.40.50.80:FF:000001">
    <property type="entry name" value="NADPH--cytochrome P450 reductase 1"/>
    <property type="match status" value="1"/>
</dbReference>
<dbReference type="Gene3D" id="3.40.50.360">
    <property type="match status" value="1"/>
</dbReference>
<dbReference type="EC" id="1.6.2.4" evidence="12"/>
<evidence type="ECO:0000256" key="12">
    <source>
        <dbReference type="PIRNR" id="PIRNR000208"/>
    </source>
</evidence>
<comment type="function">
    <text evidence="12">This enzyme is required for electron transfer from NADP to cytochrome P450.</text>
</comment>
<comment type="similarity">
    <text evidence="12">In the C-terminal section; belongs to the flavoprotein pyridine nucleotide cytochrome reductase family.</text>
</comment>
<keyword evidence="8 12" id="KW-0521">NADP</keyword>
<keyword evidence="7" id="KW-0274">FAD</keyword>
<dbReference type="PRINTS" id="PR00371">
    <property type="entry name" value="FPNCR"/>
</dbReference>
<dbReference type="PANTHER" id="PTHR19384:SF17">
    <property type="entry name" value="NADPH--CYTOCHROME P450 REDUCTASE"/>
    <property type="match status" value="1"/>
</dbReference>
<feature type="domain" description="FAD-binding FR-type" evidence="15">
    <location>
        <begin position="282"/>
        <end position="530"/>
    </location>
</feature>
<comment type="subcellular location">
    <subcellularLocation>
        <location evidence="12">Endoplasmic reticulum membrane</location>
    </subcellularLocation>
</comment>
<keyword evidence="3" id="KW-0285">Flavoprotein</keyword>
<dbReference type="EMBL" id="DF237258">
    <property type="protein sequence ID" value="GAQ86744.1"/>
    <property type="molecule type" value="Genomic_DNA"/>
</dbReference>
<evidence type="ECO:0000256" key="13">
    <source>
        <dbReference type="SAM" id="Phobius"/>
    </source>
</evidence>
<evidence type="ECO:0000256" key="3">
    <source>
        <dbReference type="ARBA" id="ARBA00022630"/>
    </source>
</evidence>
<dbReference type="InterPro" id="IPR039261">
    <property type="entry name" value="FNR_nucleotide-bd"/>
</dbReference>
<dbReference type="InterPro" id="IPR023208">
    <property type="entry name" value="P450R"/>
</dbReference>